<keyword evidence="2" id="KW-0805">Transcription regulation</keyword>
<dbReference type="InterPro" id="IPR007627">
    <property type="entry name" value="RNA_pol_sigma70_r2"/>
</dbReference>
<evidence type="ECO:0000256" key="3">
    <source>
        <dbReference type="ARBA" id="ARBA00023082"/>
    </source>
</evidence>
<dbReference type="Gene3D" id="1.10.10.10">
    <property type="entry name" value="Winged helix-like DNA-binding domain superfamily/Winged helix DNA-binding domain"/>
    <property type="match status" value="1"/>
</dbReference>
<name>A0AA51X6N0_9GAMM</name>
<dbReference type="Proteomes" id="UP001239782">
    <property type="component" value="Chromosome"/>
</dbReference>
<accession>A0AA51X6N0</accession>
<dbReference type="GO" id="GO:0003677">
    <property type="term" value="F:DNA binding"/>
    <property type="evidence" value="ECO:0007669"/>
    <property type="project" value="UniProtKB-KW"/>
</dbReference>
<keyword evidence="5" id="KW-0804">Transcription</keyword>
<keyword evidence="4" id="KW-0238">DNA-binding</keyword>
<keyword evidence="8" id="KW-1185">Reference proteome</keyword>
<sequence>MSDEAYWIEQSIKGDHQAFERLVFAYEQRLMRFLRARSSRIELVDDAFQETFINAFRYIKNYDNRYAFSTWLFNIAVNALNHQYRKENKHSINAEETDVERCLDEVEGSDMSIDQQLESANVWRIADQILPQKQVHLLWLHYVEGYIAREIAVILECSIPWVKINLIRSKSKLRKFLESQQANHLDWVV</sequence>
<evidence type="ECO:0000256" key="5">
    <source>
        <dbReference type="ARBA" id="ARBA00023163"/>
    </source>
</evidence>
<evidence type="ECO:0000259" key="6">
    <source>
        <dbReference type="Pfam" id="PF04542"/>
    </source>
</evidence>
<dbReference type="PANTHER" id="PTHR43133">
    <property type="entry name" value="RNA POLYMERASE ECF-TYPE SIGMA FACTO"/>
    <property type="match status" value="1"/>
</dbReference>
<feature type="domain" description="RNA polymerase sigma-70 region 2" evidence="6">
    <location>
        <begin position="25"/>
        <end position="88"/>
    </location>
</feature>
<dbReference type="InterPro" id="IPR013325">
    <property type="entry name" value="RNA_pol_sigma_r2"/>
</dbReference>
<proteinExistence type="inferred from homology"/>
<dbReference type="AlphaFoldDB" id="A0AA51X6N0"/>
<dbReference type="GO" id="GO:0016987">
    <property type="term" value="F:sigma factor activity"/>
    <property type="evidence" value="ECO:0007669"/>
    <property type="project" value="UniProtKB-KW"/>
</dbReference>
<gene>
    <name evidence="7" type="ORF">Q9312_17560</name>
</gene>
<dbReference type="InterPro" id="IPR013324">
    <property type="entry name" value="RNA_pol_sigma_r3/r4-like"/>
</dbReference>
<dbReference type="InterPro" id="IPR014284">
    <property type="entry name" value="RNA_pol_sigma-70_dom"/>
</dbReference>
<dbReference type="InterPro" id="IPR036388">
    <property type="entry name" value="WH-like_DNA-bd_sf"/>
</dbReference>
<dbReference type="KEGG" id="plei:Q9312_17560"/>
<dbReference type="EMBL" id="CP133548">
    <property type="protein sequence ID" value="WMS87024.1"/>
    <property type="molecule type" value="Genomic_DNA"/>
</dbReference>
<keyword evidence="3" id="KW-0731">Sigma factor</keyword>
<protein>
    <submittedName>
        <fullName evidence="7">Sigma-70 family RNA polymerase sigma factor</fullName>
    </submittedName>
</protein>
<reference evidence="7 8" key="1">
    <citation type="submission" date="2023-08" db="EMBL/GenBank/DDBJ databases">
        <title>Pleionea litopenaei sp. nov., isolated from stomach of juvenile Litopenaeus vannamei.</title>
        <authorList>
            <person name="Rho A.M."/>
            <person name="Hwang C.Y."/>
        </authorList>
    </citation>
    <scope>NUCLEOTIDE SEQUENCE [LARGE SCALE GENOMIC DNA]</scope>
    <source>
        <strain evidence="7 8">HL-JVS1</strain>
    </source>
</reference>
<organism evidence="7 8">
    <name type="scientific">Pleionea litopenaei</name>
    <dbReference type="NCBI Taxonomy" id="3070815"/>
    <lineage>
        <taxon>Bacteria</taxon>
        <taxon>Pseudomonadati</taxon>
        <taxon>Pseudomonadota</taxon>
        <taxon>Gammaproteobacteria</taxon>
        <taxon>Oceanospirillales</taxon>
        <taxon>Pleioneaceae</taxon>
        <taxon>Pleionea</taxon>
    </lineage>
</organism>
<evidence type="ECO:0000256" key="2">
    <source>
        <dbReference type="ARBA" id="ARBA00023015"/>
    </source>
</evidence>
<dbReference type="GO" id="GO:0006352">
    <property type="term" value="P:DNA-templated transcription initiation"/>
    <property type="evidence" value="ECO:0007669"/>
    <property type="project" value="InterPro"/>
</dbReference>
<evidence type="ECO:0000256" key="1">
    <source>
        <dbReference type="ARBA" id="ARBA00010641"/>
    </source>
</evidence>
<dbReference type="Gene3D" id="1.10.1740.10">
    <property type="match status" value="1"/>
</dbReference>
<comment type="similarity">
    <text evidence="1">Belongs to the sigma-70 factor family. ECF subfamily.</text>
</comment>
<dbReference type="PANTHER" id="PTHR43133:SF8">
    <property type="entry name" value="RNA POLYMERASE SIGMA FACTOR HI_1459-RELATED"/>
    <property type="match status" value="1"/>
</dbReference>
<evidence type="ECO:0000256" key="4">
    <source>
        <dbReference type="ARBA" id="ARBA00023125"/>
    </source>
</evidence>
<dbReference type="Pfam" id="PF04542">
    <property type="entry name" value="Sigma70_r2"/>
    <property type="match status" value="1"/>
</dbReference>
<dbReference type="SUPFAM" id="SSF88659">
    <property type="entry name" value="Sigma3 and sigma4 domains of RNA polymerase sigma factors"/>
    <property type="match status" value="1"/>
</dbReference>
<dbReference type="SUPFAM" id="SSF88946">
    <property type="entry name" value="Sigma2 domain of RNA polymerase sigma factors"/>
    <property type="match status" value="1"/>
</dbReference>
<dbReference type="InterPro" id="IPR039425">
    <property type="entry name" value="RNA_pol_sigma-70-like"/>
</dbReference>
<evidence type="ECO:0000313" key="7">
    <source>
        <dbReference type="EMBL" id="WMS87024.1"/>
    </source>
</evidence>
<dbReference type="NCBIfam" id="TIGR02937">
    <property type="entry name" value="sigma70-ECF"/>
    <property type="match status" value="1"/>
</dbReference>
<dbReference type="RefSeq" id="WP_309202162.1">
    <property type="nucleotide sequence ID" value="NZ_CP133548.1"/>
</dbReference>
<evidence type="ECO:0000313" key="8">
    <source>
        <dbReference type="Proteomes" id="UP001239782"/>
    </source>
</evidence>